<evidence type="ECO:0000313" key="2">
    <source>
        <dbReference type="Proteomes" id="UP000051386"/>
    </source>
</evidence>
<gene>
    <name evidence="1" type="ORF">ABB28_02945</name>
</gene>
<dbReference type="Proteomes" id="UP000051386">
    <property type="component" value="Unassembled WGS sequence"/>
</dbReference>
<proteinExistence type="predicted"/>
<name>A0A0R0DEN3_9GAMM</name>
<comment type="caution">
    <text evidence="1">The sequence shown here is derived from an EMBL/GenBank/DDBJ whole genome shotgun (WGS) entry which is preliminary data.</text>
</comment>
<dbReference type="PATRIC" id="fig|517011.3.peg.3111"/>
<evidence type="ECO:0000313" key="1">
    <source>
        <dbReference type="EMBL" id="KRG76417.1"/>
    </source>
</evidence>
<accession>A0A0R0DEN3</accession>
<keyword evidence="2" id="KW-1185">Reference proteome</keyword>
<sequence length="138" mass="15382">METNYPLSAKRLYALIGDRISEFPPYFIERLEHRLEETEQLRARSEHTVNLRLVPDVGSDAPLLGPDSHAELKRHGKVGVPIRTLQALGSVLEILHAVHVAKPEGHPEAQITGQMVEGLIVCGREMVKSSMAEMWGEP</sequence>
<protein>
    <submittedName>
        <fullName evidence="1">Uncharacterized protein</fullName>
    </submittedName>
</protein>
<organism evidence="1 2">
    <name type="scientific">Stenotrophomonas chelatiphaga</name>
    <dbReference type="NCBI Taxonomy" id="517011"/>
    <lineage>
        <taxon>Bacteria</taxon>
        <taxon>Pseudomonadati</taxon>
        <taxon>Pseudomonadota</taxon>
        <taxon>Gammaproteobacteria</taxon>
        <taxon>Lysobacterales</taxon>
        <taxon>Lysobacteraceae</taxon>
        <taxon>Stenotrophomonas</taxon>
    </lineage>
</organism>
<dbReference type="RefSeq" id="WP_057507189.1">
    <property type="nucleotide sequence ID" value="NZ_LDJK01000008.1"/>
</dbReference>
<dbReference type="AlphaFoldDB" id="A0A0R0DEN3"/>
<reference evidence="1 2" key="1">
    <citation type="submission" date="2015-05" db="EMBL/GenBank/DDBJ databases">
        <title>Genome sequencing and analysis of members of genus Stenotrophomonas.</title>
        <authorList>
            <person name="Patil P.P."/>
            <person name="Midha S."/>
            <person name="Patil P.B."/>
        </authorList>
    </citation>
    <scope>NUCLEOTIDE SEQUENCE [LARGE SCALE GENOMIC DNA]</scope>
    <source>
        <strain evidence="1 2">DSM 21508</strain>
    </source>
</reference>
<dbReference type="EMBL" id="LDJK01000008">
    <property type="protein sequence ID" value="KRG76417.1"/>
    <property type="molecule type" value="Genomic_DNA"/>
</dbReference>